<evidence type="ECO:0000313" key="2">
    <source>
        <dbReference type="Proteomes" id="UP000294360"/>
    </source>
</evidence>
<gene>
    <name evidence="1" type="ORF">MTUNDRAET4_0120</name>
</gene>
<evidence type="ECO:0000313" key="1">
    <source>
        <dbReference type="EMBL" id="VFU16465.1"/>
    </source>
</evidence>
<organism evidence="1 2">
    <name type="scientific">Methylocella tundrae</name>
    <dbReference type="NCBI Taxonomy" id="227605"/>
    <lineage>
        <taxon>Bacteria</taxon>
        <taxon>Pseudomonadati</taxon>
        <taxon>Pseudomonadota</taxon>
        <taxon>Alphaproteobacteria</taxon>
        <taxon>Hyphomicrobiales</taxon>
        <taxon>Beijerinckiaceae</taxon>
        <taxon>Methylocella</taxon>
    </lineage>
</organism>
<proteinExistence type="predicted"/>
<protein>
    <submittedName>
        <fullName evidence="1">Uncharacterized protein</fullName>
    </submittedName>
</protein>
<name>A0A4U8Z6N1_METTU</name>
<dbReference type="AlphaFoldDB" id="A0A4U8Z6N1"/>
<sequence length="38" mass="4244">MKFLLVPTVHYSLAAAKPLKRDLGTNPERSAFKGRCRA</sequence>
<keyword evidence="1" id="KW-0614">Plasmid</keyword>
<reference evidence="1 2" key="1">
    <citation type="submission" date="2019-03" db="EMBL/GenBank/DDBJ databases">
        <authorList>
            <person name="Kox A.R. M."/>
        </authorList>
    </citation>
    <scope>NUCLEOTIDE SEQUENCE [LARGE SCALE GENOMIC DNA]</scope>
    <source>
        <strain evidence="1">MTUNDRAET4 annotated genome</strain>
        <plasmid evidence="2">2</plasmid>
    </source>
</reference>
<dbReference type="Proteomes" id="UP000294360">
    <property type="component" value="Plasmid 2"/>
</dbReference>
<dbReference type="EMBL" id="LR536451">
    <property type="protein sequence ID" value="VFU16465.1"/>
    <property type="molecule type" value="Genomic_DNA"/>
</dbReference>
<dbReference type="KEGG" id="mtun:MTUNDRAET4_0120.1"/>
<geneLocation type="plasmid" evidence="1 2">
    <name>2</name>
</geneLocation>
<accession>A0A4U8Z6N1</accession>